<dbReference type="AlphaFoldDB" id="A0A9R1WQ94"/>
<evidence type="ECO:0000256" key="4">
    <source>
        <dbReference type="ARBA" id="ARBA00023015"/>
    </source>
</evidence>
<proteinExistence type="predicted"/>
<evidence type="ECO:0000256" key="1">
    <source>
        <dbReference type="ARBA" id="ARBA00022723"/>
    </source>
</evidence>
<keyword evidence="4" id="KW-0805">Transcription regulation</keyword>
<dbReference type="GO" id="GO:0034244">
    <property type="term" value="P:negative regulation of transcription elongation by RNA polymerase II"/>
    <property type="evidence" value="ECO:0007669"/>
    <property type="project" value="InterPro"/>
</dbReference>
<evidence type="ECO:0000259" key="6">
    <source>
        <dbReference type="Pfam" id="PF23121"/>
    </source>
</evidence>
<dbReference type="GO" id="GO:0008270">
    <property type="term" value="F:zinc ion binding"/>
    <property type="evidence" value="ECO:0007669"/>
    <property type="project" value="UniProtKB-KW"/>
</dbReference>
<keyword evidence="5" id="KW-0804">Transcription</keyword>
<organism evidence="7 8">
    <name type="scientific">Lactuca sativa</name>
    <name type="common">Garden lettuce</name>
    <dbReference type="NCBI Taxonomy" id="4236"/>
    <lineage>
        <taxon>Eukaryota</taxon>
        <taxon>Viridiplantae</taxon>
        <taxon>Streptophyta</taxon>
        <taxon>Embryophyta</taxon>
        <taxon>Tracheophyta</taxon>
        <taxon>Spermatophyta</taxon>
        <taxon>Magnoliopsida</taxon>
        <taxon>eudicotyledons</taxon>
        <taxon>Gunneridae</taxon>
        <taxon>Pentapetalae</taxon>
        <taxon>asterids</taxon>
        <taxon>campanulids</taxon>
        <taxon>Asterales</taxon>
        <taxon>Asteraceae</taxon>
        <taxon>Cichorioideae</taxon>
        <taxon>Cichorieae</taxon>
        <taxon>Lactucinae</taxon>
        <taxon>Lactuca</taxon>
    </lineage>
</organism>
<evidence type="ECO:0000256" key="3">
    <source>
        <dbReference type="ARBA" id="ARBA00022833"/>
    </source>
</evidence>
<evidence type="ECO:0000313" key="7">
    <source>
        <dbReference type="EMBL" id="KAJ0226691.1"/>
    </source>
</evidence>
<dbReference type="InterPro" id="IPR056280">
    <property type="entry name" value="AIPP2-like_SPOC"/>
</dbReference>
<keyword evidence="1" id="KW-0479">Metal-binding</keyword>
<name>A0A9R1WQ94_LACSA</name>
<evidence type="ECO:0000256" key="2">
    <source>
        <dbReference type="ARBA" id="ARBA00022771"/>
    </source>
</evidence>
<evidence type="ECO:0000313" key="8">
    <source>
        <dbReference type="Proteomes" id="UP000235145"/>
    </source>
</evidence>
<keyword evidence="8" id="KW-1185">Reference proteome</keyword>
<gene>
    <name evidence="7" type="ORF">LSAT_V11C100006370</name>
</gene>
<dbReference type="PANTHER" id="PTHR33304:SF36">
    <property type="entry name" value="GB|AAF26970.1-RELATED"/>
    <property type="match status" value="1"/>
</dbReference>
<comment type="caution">
    <text evidence="7">The sequence shown here is derived from an EMBL/GenBank/DDBJ whole genome shotgun (WGS) entry which is preliminary data.</text>
</comment>
<feature type="domain" description="AIPP2-like SPOC-like" evidence="6">
    <location>
        <begin position="52"/>
        <end position="175"/>
    </location>
</feature>
<dbReference type="EMBL" id="NBSK02000001">
    <property type="protein sequence ID" value="KAJ0226691.1"/>
    <property type="molecule type" value="Genomic_DNA"/>
</dbReference>
<evidence type="ECO:0000256" key="5">
    <source>
        <dbReference type="ARBA" id="ARBA00023163"/>
    </source>
</evidence>
<protein>
    <recommendedName>
        <fullName evidence="6">AIPP2-like SPOC-like domain-containing protein</fullName>
    </recommendedName>
</protein>
<dbReference type="InterPro" id="IPR049914">
    <property type="entry name" value="PHD1-3/5-6"/>
</dbReference>
<accession>A0A9R1WQ94</accession>
<sequence length="218" mass="24870">MLFEGGNKNDADVDARNNSRGLYLTMGGPGAGGGPVSEEMHDTSIPALHSYWKGSFNLPNGHEIYNGAFRAHPPSNVHSKVYEALHKMPENICFELLPIPDLFQGDSPYKDDIGLYFFPRYKKRYEKCTLTDFLWNNNLVMKSYVDEVELFVLSSKFLQLNSQEFEGNYFLWGVFRANMVKKDTSSKSIFVHENANTESKFYDFPPGFEKMHNPTPQG</sequence>
<dbReference type="Proteomes" id="UP000235145">
    <property type="component" value="Unassembled WGS sequence"/>
</dbReference>
<reference evidence="7 8" key="1">
    <citation type="journal article" date="2017" name="Nat. Commun.">
        <title>Genome assembly with in vitro proximity ligation data and whole-genome triplication in lettuce.</title>
        <authorList>
            <person name="Reyes-Chin-Wo S."/>
            <person name="Wang Z."/>
            <person name="Yang X."/>
            <person name="Kozik A."/>
            <person name="Arikit S."/>
            <person name="Song C."/>
            <person name="Xia L."/>
            <person name="Froenicke L."/>
            <person name="Lavelle D.O."/>
            <person name="Truco M.J."/>
            <person name="Xia R."/>
            <person name="Zhu S."/>
            <person name="Xu C."/>
            <person name="Xu H."/>
            <person name="Xu X."/>
            <person name="Cox K."/>
            <person name="Korf I."/>
            <person name="Meyers B.C."/>
            <person name="Michelmore R.W."/>
        </authorList>
    </citation>
    <scope>NUCLEOTIDE SEQUENCE [LARGE SCALE GENOMIC DNA]</scope>
    <source>
        <strain evidence="8">cv. Salinas</strain>
        <tissue evidence="7">Seedlings</tissue>
    </source>
</reference>
<dbReference type="Pfam" id="PF23121">
    <property type="entry name" value="SPOC_AIPP2"/>
    <property type="match status" value="1"/>
</dbReference>
<dbReference type="PANTHER" id="PTHR33304">
    <property type="match status" value="1"/>
</dbReference>
<dbReference type="GO" id="GO:0140566">
    <property type="term" value="F:histone reader activity"/>
    <property type="evidence" value="ECO:0007669"/>
    <property type="project" value="InterPro"/>
</dbReference>
<keyword evidence="2" id="KW-0863">Zinc-finger</keyword>
<keyword evidence="3" id="KW-0862">Zinc</keyword>